<dbReference type="AlphaFoldDB" id="E1R3I8"/>
<dbReference type="OrthoDB" id="9971712at2"/>
<evidence type="ECO:0000313" key="1">
    <source>
        <dbReference type="EMBL" id="ADK81619.1"/>
    </source>
</evidence>
<dbReference type="HOGENOM" id="CLU_2083390_0_0_12"/>
<dbReference type="EMBL" id="CP002116">
    <property type="protein sequence ID" value="ADK81619.1"/>
    <property type="molecule type" value="Genomic_DNA"/>
</dbReference>
<sequence>MEEKVIKEEAIKFCSSLPKLFSDDFDRKTLWERIGNGIVSSVKKCGGDFEEFVNLILEFIKADPGKVASCEELAYFLESMETKPTEWKKHFLYIMEKKYNIILVYSRNLWNTKKVEK</sequence>
<evidence type="ECO:0000313" key="2">
    <source>
        <dbReference type="Proteomes" id="UP000002318"/>
    </source>
</evidence>
<accession>E1R3I8</accession>
<keyword evidence="2" id="KW-1185">Reference proteome</keyword>
<dbReference type="Proteomes" id="UP000002318">
    <property type="component" value="Chromosome"/>
</dbReference>
<protein>
    <submittedName>
        <fullName evidence="1">Uncharacterized protein</fullName>
    </submittedName>
</protein>
<reference evidence="1 2" key="1">
    <citation type="journal article" date="2010" name="Stand. Genomic Sci.">
        <title>Complete genome sequence of Spirochaeta smaragdinae type strain (SEBR 4228).</title>
        <authorList>
            <person name="Mavromatis K."/>
            <person name="Yasawong M."/>
            <person name="Chertkov O."/>
            <person name="Lapidus A."/>
            <person name="Lucas S."/>
            <person name="Nolan M."/>
            <person name="Del Rio T.G."/>
            <person name="Tice H."/>
            <person name="Cheng J.F."/>
            <person name="Pitluck S."/>
            <person name="Liolios K."/>
            <person name="Ivanova N."/>
            <person name="Tapia R."/>
            <person name="Han C."/>
            <person name="Bruce D."/>
            <person name="Goodwin L."/>
            <person name="Pati A."/>
            <person name="Chen A."/>
            <person name="Palaniappan K."/>
            <person name="Land M."/>
            <person name="Hauser L."/>
            <person name="Chang Y.J."/>
            <person name="Jeffries C.D."/>
            <person name="Detter J.C."/>
            <person name="Rohde M."/>
            <person name="Brambilla E."/>
            <person name="Spring S."/>
            <person name="Goker M."/>
            <person name="Sikorski J."/>
            <person name="Woyke T."/>
            <person name="Bristow J."/>
            <person name="Eisen J.A."/>
            <person name="Markowitz V."/>
            <person name="Hugenholtz P."/>
            <person name="Klenk H.P."/>
            <person name="Kyrpides N.C."/>
        </authorList>
    </citation>
    <scope>NUCLEOTIDE SEQUENCE [LARGE SCALE GENOMIC DNA]</scope>
    <source>
        <strain evidence="2">DSM 11293 / JCM 15392 / SEBR 4228</strain>
    </source>
</reference>
<gene>
    <name evidence="1" type="ordered locus">Spirs_2506</name>
</gene>
<organism evidence="1 2">
    <name type="scientific">Sediminispirochaeta smaragdinae (strain DSM 11293 / JCM 15392 / SEBR 4228)</name>
    <name type="common">Spirochaeta smaragdinae</name>
    <dbReference type="NCBI Taxonomy" id="573413"/>
    <lineage>
        <taxon>Bacteria</taxon>
        <taxon>Pseudomonadati</taxon>
        <taxon>Spirochaetota</taxon>
        <taxon>Spirochaetia</taxon>
        <taxon>Spirochaetales</taxon>
        <taxon>Spirochaetaceae</taxon>
        <taxon>Sediminispirochaeta</taxon>
    </lineage>
</organism>
<dbReference type="KEGG" id="ssm:Spirs_2506"/>
<dbReference type="STRING" id="573413.Spirs_2506"/>
<name>E1R3I8_SEDSS</name>
<proteinExistence type="predicted"/>